<feature type="domain" description="Methyltransferase type 11" evidence="4">
    <location>
        <begin position="88"/>
        <end position="184"/>
    </location>
</feature>
<dbReference type="OrthoDB" id="9760689at2"/>
<dbReference type="PANTHER" id="PTHR44942">
    <property type="entry name" value="METHYLTRANSF_11 DOMAIN-CONTAINING PROTEIN"/>
    <property type="match status" value="1"/>
</dbReference>
<reference evidence="5 6" key="1">
    <citation type="journal article" date="2011" name="J. Bacteriol.">
        <title>Complete genome sequence of seawater bacterium Glaciecola nitratireducens FR1064T.</title>
        <authorList>
            <person name="Bian F."/>
            <person name="Qin Q.L."/>
            <person name="Xie B.B."/>
            <person name="Shu Y.L."/>
            <person name="Zhang X.Y."/>
            <person name="Yu Y."/>
            <person name="Chen B."/>
            <person name="Chen X.L."/>
            <person name="Zhou B.C."/>
            <person name="Zhang Y.Z."/>
        </authorList>
    </citation>
    <scope>NUCLEOTIDE SEQUENCE [LARGE SCALE GENOMIC DNA]</scope>
    <source>
        <strain evidence="6">JCM 12485 / KCTC 12276 / FR1064</strain>
    </source>
</reference>
<proteinExistence type="inferred from homology"/>
<dbReference type="CDD" id="cd02440">
    <property type="entry name" value="AdoMet_MTases"/>
    <property type="match status" value="1"/>
</dbReference>
<dbReference type="Gene3D" id="3.40.50.150">
    <property type="entry name" value="Vaccinia Virus protein VP39"/>
    <property type="match status" value="1"/>
</dbReference>
<dbReference type="KEGG" id="gni:GNIT_1353"/>
<dbReference type="PANTHER" id="PTHR44942:SF4">
    <property type="entry name" value="METHYLTRANSFERASE TYPE 11 DOMAIN-CONTAINING PROTEIN"/>
    <property type="match status" value="1"/>
</dbReference>
<dbReference type="InterPro" id="IPR051052">
    <property type="entry name" value="Diverse_substrate_MTase"/>
</dbReference>
<evidence type="ECO:0000256" key="1">
    <source>
        <dbReference type="ARBA" id="ARBA00008361"/>
    </source>
</evidence>
<accession>G4QGF2</accession>
<dbReference type="AlphaFoldDB" id="G4QGF2"/>
<dbReference type="InterPro" id="IPR029063">
    <property type="entry name" value="SAM-dependent_MTases_sf"/>
</dbReference>
<dbReference type="STRING" id="1085623.GNIT_1353"/>
<dbReference type="GO" id="GO:0008757">
    <property type="term" value="F:S-adenosylmethionine-dependent methyltransferase activity"/>
    <property type="evidence" value="ECO:0007669"/>
    <property type="project" value="InterPro"/>
</dbReference>
<sequence>MIEALDEAPEAMACAEIDTLTTVTLNTVNTSVCEADQAQNVSKNTVAKHFSAASGQYDRYAQVQKQIAQVNLELLNKVRAGQDAAYSVDLGCGTGIHTKSLAGMSEDCLAIDISLGMLEMAKRNHAETTTAANKAIQYCTGDADNLPLQSGTVDIIHSSMALQWCTSPNIAIDEIARVLSENGSAQLAIMLDSSLHELRLAWDSLGIASRVNRFFSQQQWLEAAEQLGTAQVRTNTAGQFNIQYRVEQFTEWHKSSLHMLRALKRIGAATKNNPTHVNSGLNTSAMAASVGISKQELRALDQKMYQQLLADSSQYGSDSKPSSLGQGLPLSYQVLFISIHKSQD</sequence>
<keyword evidence="6" id="KW-1185">Reference proteome</keyword>
<dbReference type="InterPro" id="IPR013216">
    <property type="entry name" value="Methyltransf_11"/>
</dbReference>
<dbReference type="Pfam" id="PF08241">
    <property type="entry name" value="Methyltransf_11"/>
    <property type="match status" value="1"/>
</dbReference>
<dbReference type="eggNOG" id="COG2226">
    <property type="taxonomic scope" value="Bacteria"/>
</dbReference>
<evidence type="ECO:0000313" key="5">
    <source>
        <dbReference type="EMBL" id="AEP29477.1"/>
    </source>
</evidence>
<dbReference type="Proteomes" id="UP000009282">
    <property type="component" value="Chromosome"/>
</dbReference>
<dbReference type="HOGENOM" id="CLU_046586_2_2_6"/>
<evidence type="ECO:0000256" key="2">
    <source>
        <dbReference type="ARBA" id="ARBA00022603"/>
    </source>
</evidence>
<comment type="similarity">
    <text evidence="1">Belongs to the methyltransferase superfamily.</text>
</comment>
<evidence type="ECO:0000313" key="6">
    <source>
        <dbReference type="Proteomes" id="UP000009282"/>
    </source>
</evidence>
<gene>
    <name evidence="5" type="primary">bioC</name>
    <name evidence="5" type="ordered locus">GNIT_1353</name>
</gene>
<keyword evidence="3 5" id="KW-0808">Transferase</keyword>
<dbReference type="RefSeq" id="WP_014108351.1">
    <property type="nucleotide sequence ID" value="NC_016041.1"/>
</dbReference>
<name>G4QGF2_GLANF</name>
<organism evidence="5 6">
    <name type="scientific">Glaciecola nitratireducens (strain JCM 12485 / KCTC 12276 / FR1064)</name>
    <dbReference type="NCBI Taxonomy" id="1085623"/>
    <lineage>
        <taxon>Bacteria</taxon>
        <taxon>Pseudomonadati</taxon>
        <taxon>Pseudomonadota</taxon>
        <taxon>Gammaproteobacteria</taxon>
        <taxon>Alteromonadales</taxon>
        <taxon>Alteromonadaceae</taxon>
        <taxon>Brumicola</taxon>
    </lineage>
</organism>
<protein>
    <submittedName>
        <fullName evidence="5">Methyltransferase type 11</fullName>
    </submittedName>
</protein>
<dbReference type="GO" id="GO:0032259">
    <property type="term" value="P:methylation"/>
    <property type="evidence" value="ECO:0007669"/>
    <property type="project" value="UniProtKB-KW"/>
</dbReference>
<evidence type="ECO:0000256" key="3">
    <source>
        <dbReference type="ARBA" id="ARBA00022679"/>
    </source>
</evidence>
<evidence type="ECO:0000259" key="4">
    <source>
        <dbReference type="Pfam" id="PF08241"/>
    </source>
</evidence>
<keyword evidence="2 5" id="KW-0489">Methyltransferase</keyword>
<dbReference type="EMBL" id="CP003060">
    <property type="protein sequence ID" value="AEP29477.1"/>
    <property type="molecule type" value="Genomic_DNA"/>
</dbReference>
<dbReference type="SUPFAM" id="SSF53335">
    <property type="entry name" value="S-adenosyl-L-methionine-dependent methyltransferases"/>
    <property type="match status" value="1"/>
</dbReference>